<proteinExistence type="predicted"/>
<keyword evidence="1" id="KW-1133">Transmembrane helix</keyword>
<evidence type="ECO:0000313" key="2">
    <source>
        <dbReference type="EMBL" id="KAK7360440.1"/>
    </source>
</evidence>
<gene>
    <name evidence="2" type="ORF">VNO77_02433</name>
</gene>
<keyword evidence="1" id="KW-0812">Transmembrane</keyword>
<dbReference type="EMBL" id="JAYMYQ010000001">
    <property type="protein sequence ID" value="KAK7360440.1"/>
    <property type="molecule type" value="Genomic_DNA"/>
</dbReference>
<keyword evidence="1" id="KW-0472">Membrane</keyword>
<feature type="transmembrane region" description="Helical" evidence="1">
    <location>
        <begin position="6"/>
        <end position="24"/>
    </location>
</feature>
<sequence length="69" mass="7774">MVSVDLSLWPLFSSVYCYFGTFGVNKDKRFSHRGGCSHHWLGRVVLPPHILIVNFVVSLVTLLGTIIKD</sequence>
<dbReference type="Proteomes" id="UP001367508">
    <property type="component" value="Unassembled WGS sequence"/>
</dbReference>
<comment type="caution">
    <text evidence="2">The sequence shown here is derived from an EMBL/GenBank/DDBJ whole genome shotgun (WGS) entry which is preliminary data.</text>
</comment>
<name>A0AAN9R324_CANGL</name>
<dbReference type="AlphaFoldDB" id="A0AAN9R324"/>
<evidence type="ECO:0000256" key="1">
    <source>
        <dbReference type="SAM" id="Phobius"/>
    </source>
</evidence>
<accession>A0AAN9R324</accession>
<keyword evidence="3" id="KW-1185">Reference proteome</keyword>
<evidence type="ECO:0000313" key="3">
    <source>
        <dbReference type="Proteomes" id="UP001367508"/>
    </source>
</evidence>
<protein>
    <submittedName>
        <fullName evidence="2">Uncharacterized protein</fullName>
    </submittedName>
</protein>
<reference evidence="2 3" key="1">
    <citation type="submission" date="2024-01" db="EMBL/GenBank/DDBJ databases">
        <title>The genomes of 5 underutilized Papilionoideae crops provide insights into root nodulation and disease resistanc.</title>
        <authorList>
            <person name="Jiang F."/>
        </authorList>
    </citation>
    <scope>NUCLEOTIDE SEQUENCE [LARGE SCALE GENOMIC DNA]</scope>
    <source>
        <strain evidence="2">LVBAO_FW01</strain>
        <tissue evidence="2">Leaves</tissue>
    </source>
</reference>
<feature type="transmembrane region" description="Helical" evidence="1">
    <location>
        <begin position="45"/>
        <end position="67"/>
    </location>
</feature>
<organism evidence="2 3">
    <name type="scientific">Canavalia gladiata</name>
    <name type="common">Sword bean</name>
    <name type="synonym">Dolichos gladiatus</name>
    <dbReference type="NCBI Taxonomy" id="3824"/>
    <lineage>
        <taxon>Eukaryota</taxon>
        <taxon>Viridiplantae</taxon>
        <taxon>Streptophyta</taxon>
        <taxon>Embryophyta</taxon>
        <taxon>Tracheophyta</taxon>
        <taxon>Spermatophyta</taxon>
        <taxon>Magnoliopsida</taxon>
        <taxon>eudicotyledons</taxon>
        <taxon>Gunneridae</taxon>
        <taxon>Pentapetalae</taxon>
        <taxon>rosids</taxon>
        <taxon>fabids</taxon>
        <taxon>Fabales</taxon>
        <taxon>Fabaceae</taxon>
        <taxon>Papilionoideae</taxon>
        <taxon>50 kb inversion clade</taxon>
        <taxon>NPAAA clade</taxon>
        <taxon>indigoferoid/millettioid clade</taxon>
        <taxon>Phaseoleae</taxon>
        <taxon>Canavalia</taxon>
    </lineage>
</organism>